<feature type="compositionally biased region" description="Polar residues" evidence="1">
    <location>
        <begin position="585"/>
        <end position="598"/>
    </location>
</feature>
<evidence type="ECO:0000313" key="4">
    <source>
        <dbReference type="Proteomes" id="UP000318538"/>
    </source>
</evidence>
<feature type="domain" description="AAA+ ATPase" evidence="2">
    <location>
        <begin position="42"/>
        <end position="193"/>
    </location>
</feature>
<dbReference type="Gene3D" id="3.40.50.300">
    <property type="entry name" value="P-loop containing nucleotide triphosphate hydrolases"/>
    <property type="match status" value="1"/>
</dbReference>
<dbReference type="EMBL" id="CP036525">
    <property type="protein sequence ID" value="QDT05587.1"/>
    <property type="molecule type" value="Genomic_DNA"/>
</dbReference>
<gene>
    <name evidence="3" type="ORF">K227x_39880</name>
</gene>
<evidence type="ECO:0000256" key="1">
    <source>
        <dbReference type="SAM" id="MobiDB-lite"/>
    </source>
</evidence>
<dbReference type="AlphaFoldDB" id="A0A517NEN1"/>
<evidence type="ECO:0000259" key="2">
    <source>
        <dbReference type="SMART" id="SM00382"/>
    </source>
</evidence>
<dbReference type="OrthoDB" id="227226at2"/>
<dbReference type="PANTHER" id="PTHR35894">
    <property type="entry name" value="GENERAL SECRETION PATHWAY PROTEIN A-RELATED"/>
    <property type="match status" value="1"/>
</dbReference>
<feature type="compositionally biased region" description="Acidic residues" evidence="1">
    <location>
        <begin position="309"/>
        <end position="325"/>
    </location>
</feature>
<dbReference type="InterPro" id="IPR003593">
    <property type="entry name" value="AAA+_ATPase"/>
</dbReference>
<protein>
    <recommendedName>
        <fullName evidence="2">AAA+ ATPase domain-containing protein</fullName>
    </recommendedName>
</protein>
<dbReference type="GO" id="GO:0016887">
    <property type="term" value="F:ATP hydrolysis activity"/>
    <property type="evidence" value="ECO:0007669"/>
    <property type="project" value="InterPro"/>
</dbReference>
<dbReference type="SMART" id="SM00382">
    <property type="entry name" value="AAA"/>
    <property type="match status" value="1"/>
</dbReference>
<dbReference type="PANTHER" id="PTHR35894:SF1">
    <property type="entry name" value="PHOSPHORIBULOKINASE _ URIDINE KINASE FAMILY"/>
    <property type="match status" value="1"/>
</dbReference>
<dbReference type="KEGG" id="rlc:K227x_39880"/>
<dbReference type="RefSeq" id="WP_145171797.1">
    <property type="nucleotide sequence ID" value="NZ_CP036525.1"/>
</dbReference>
<accession>A0A517NEN1</accession>
<dbReference type="SUPFAM" id="SSF52540">
    <property type="entry name" value="P-loop containing nucleoside triphosphate hydrolases"/>
    <property type="match status" value="1"/>
</dbReference>
<dbReference type="Pfam" id="PF13401">
    <property type="entry name" value="AAA_22"/>
    <property type="match status" value="1"/>
</dbReference>
<feature type="region of interest" description="Disordered" evidence="1">
    <location>
        <begin position="566"/>
        <end position="598"/>
    </location>
</feature>
<dbReference type="InterPro" id="IPR049945">
    <property type="entry name" value="AAA_22"/>
</dbReference>
<feature type="region of interest" description="Disordered" evidence="1">
    <location>
        <begin position="294"/>
        <end position="325"/>
    </location>
</feature>
<name>A0A517NEN1_9BACT</name>
<dbReference type="InterPro" id="IPR052026">
    <property type="entry name" value="ExeA_AAA_ATPase_DNA-bind"/>
</dbReference>
<keyword evidence="4" id="KW-1185">Reference proteome</keyword>
<dbReference type="InterPro" id="IPR027417">
    <property type="entry name" value="P-loop_NTPase"/>
</dbReference>
<proteinExistence type="predicted"/>
<evidence type="ECO:0000313" key="3">
    <source>
        <dbReference type="EMBL" id="QDT05587.1"/>
    </source>
</evidence>
<organism evidence="3 4">
    <name type="scientific">Rubripirellula lacrimiformis</name>
    <dbReference type="NCBI Taxonomy" id="1930273"/>
    <lineage>
        <taxon>Bacteria</taxon>
        <taxon>Pseudomonadati</taxon>
        <taxon>Planctomycetota</taxon>
        <taxon>Planctomycetia</taxon>
        <taxon>Pirellulales</taxon>
        <taxon>Pirellulaceae</taxon>
        <taxon>Rubripirellula</taxon>
    </lineage>
</organism>
<reference evidence="3 4" key="1">
    <citation type="submission" date="2019-02" db="EMBL/GenBank/DDBJ databases">
        <title>Deep-cultivation of Planctomycetes and their phenomic and genomic characterization uncovers novel biology.</title>
        <authorList>
            <person name="Wiegand S."/>
            <person name="Jogler M."/>
            <person name="Boedeker C."/>
            <person name="Pinto D."/>
            <person name="Vollmers J."/>
            <person name="Rivas-Marin E."/>
            <person name="Kohn T."/>
            <person name="Peeters S.H."/>
            <person name="Heuer A."/>
            <person name="Rast P."/>
            <person name="Oberbeckmann S."/>
            <person name="Bunk B."/>
            <person name="Jeske O."/>
            <person name="Meyerdierks A."/>
            <person name="Storesund J.E."/>
            <person name="Kallscheuer N."/>
            <person name="Luecker S."/>
            <person name="Lage O.M."/>
            <person name="Pohl T."/>
            <person name="Merkel B.J."/>
            <person name="Hornburger P."/>
            <person name="Mueller R.-W."/>
            <person name="Bruemmer F."/>
            <person name="Labrenz M."/>
            <person name="Spormann A.M."/>
            <person name="Op den Camp H."/>
            <person name="Overmann J."/>
            <person name="Amann R."/>
            <person name="Jetten M.S.M."/>
            <person name="Mascher T."/>
            <person name="Medema M.H."/>
            <person name="Devos D.P."/>
            <person name="Kaster A.-K."/>
            <person name="Ovreas L."/>
            <person name="Rohde M."/>
            <person name="Galperin M.Y."/>
            <person name="Jogler C."/>
        </authorList>
    </citation>
    <scope>NUCLEOTIDE SEQUENCE [LARGE SCALE GENOMIC DNA]</scope>
    <source>
        <strain evidence="3 4">K22_7</strain>
    </source>
</reference>
<sequence>MQSSNSTYNVPPFPAFPSVSRYVALGSIEDAVTRVGRSIDAQEAISLVIGPPGTGKSLICNLLVKRYQKTHDVVVLGDTTIEDRAAFLRHLLHHLGCEYARTPDNDLHLALVDRVCGPDASDRGLLIVVDEAQSLAREVLESIRMVTNIMRSGQPRVTAVVCGGMKLDEVLIDPSLESFVQRVSTRCYLHPMNSQETRCYIQETIRHCGAEPDQTISDEAIAAIHHAASGVPRLVNQMMTQAIDCAEESDESVITEAVVDRAWATLQQLPSPMIEEPALKSANAGSPIEFGELSSLESSQPAQPVPCDSSDESDDCNWEEPGGEVDDIRVEPATAMWVDESDAGADATLESEPDECDAAALLRTTPLPAALFGDFEIEEDVDLNAVAASAHNASFGDGCSNDDLAGRSVDHACSVEMEATAPSVPAAHIPAAAPAAATSEAAKSVHQPAAVSEPVPMSGVRSTTNLEAMLHQEIIGMSSYDDSVMIMPEPVAERPEVLSLESPSFDDGGHDINASQDIDWDSDDRGAAAPTNHCQPLGYDDQQSFDGGLRLAHDDSDMLVIEDEMDLTRTDPGSKSEGAPRSVTIDFQSMLSRMRTGS</sequence>
<dbReference type="Proteomes" id="UP000318538">
    <property type="component" value="Chromosome"/>
</dbReference>